<dbReference type="PANTHER" id="PTHR48111">
    <property type="entry name" value="REGULATOR OF RPOS"/>
    <property type="match status" value="1"/>
</dbReference>
<dbReference type="SUPFAM" id="SSF52172">
    <property type="entry name" value="CheY-like"/>
    <property type="match status" value="1"/>
</dbReference>
<dbReference type="PROSITE" id="PS51755">
    <property type="entry name" value="OMPR_PHOB"/>
    <property type="match status" value="1"/>
</dbReference>
<dbReference type="GO" id="GO:0006355">
    <property type="term" value="P:regulation of DNA-templated transcription"/>
    <property type="evidence" value="ECO:0007669"/>
    <property type="project" value="InterPro"/>
</dbReference>
<evidence type="ECO:0000256" key="2">
    <source>
        <dbReference type="ARBA" id="ARBA00023012"/>
    </source>
</evidence>
<dbReference type="GO" id="GO:0005829">
    <property type="term" value="C:cytosol"/>
    <property type="evidence" value="ECO:0007669"/>
    <property type="project" value="TreeGrafter"/>
</dbReference>
<dbReference type="SUPFAM" id="SSF46894">
    <property type="entry name" value="C-terminal effector domain of the bipartite response regulators"/>
    <property type="match status" value="1"/>
</dbReference>
<keyword evidence="1" id="KW-0597">Phosphoprotein</keyword>
<evidence type="ECO:0000256" key="1">
    <source>
        <dbReference type="ARBA" id="ARBA00022553"/>
    </source>
</evidence>
<dbReference type="GO" id="GO:0000156">
    <property type="term" value="F:phosphorelay response regulator activity"/>
    <property type="evidence" value="ECO:0007669"/>
    <property type="project" value="TreeGrafter"/>
</dbReference>
<sequence>MIVASARDDDPSLISCLDAGADDYVVKPYTTAQLEARVRAVLRRFGGGAREARTALVVGALEIDVPARRTTLAGQLLDLSPREFDLLRHLAERAGEVVTKKELLSEVWQQAWGGSDKTVDVHLSWLRRKLGESAAEPRYLHSVRGVGVRLAPPEQDG</sequence>
<name>A0A6J6R6F7_9ZZZZ</name>
<evidence type="ECO:0000256" key="5">
    <source>
        <dbReference type="ARBA" id="ARBA00023163"/>
    </source>
</evidence>
<dbReference type="InterPro" id="IPR016032">
    <property type="entry name" value="Sig_transdc_resp-reg_C-effctor"/>
</dbReference>
<feature type="domain" description="Response regulatory" evidence="6">
    <location>
        <begin position="1"/>
        <end position="42"/>
    </location>
</feature>
<dbReference type="Pfam" id="PF00486">
    <property type="entry name" value="Trans_reg_C"/>
    <property type="match status" value="1"/>
</dbReference>
<protein>
    <submittedName>
        <fullName evidence="8">Unannotated protein</fullName>
    </submittedName>
</protein>
<evidence type="ECO:0000259" key="6">
    <source>
        <dbReference type="PROSITE" id="PS50110"/>
    </source>
</evidence>
<dbReference type="InterPro" id="IPR001867">
    <property type="entry name" value="OmpR/PhoB-type_DNA-bd"/>
</dbReference>
<dbReference type="PANTHER" id="PTHR48111:SF4">
    <property type="entry name" value="DNA-BINDING DUAL TRANSCRIPTIONAL REGULATOR OMPR"/>
    <property type="match status" value="1"/>
</dbReference>
<dbReference type="InterPro" id="IPR001789">
    <property type="entry name" value="Sig_transdc_resp-reg_receiver"/>
</dbReference>
<evidence type="ECO:0000256" key="3">
    <source>
        <dbReference type="ARBA" id="ARBA00023015"/>
    </source>
</evidence>
<evidence type="ECO:0000256" key="4">
    <source>
        <dbReference type="ARBA" id="ARBA00023125"/>
    </source>
</evidence>
<dbReference type="CDD" id="cd00383">
    <property type="entry name" value="trans_reg_C"/>
    <property type="match status" value="1"/>
</dbReference>
<dbReference type="AlphaFoldDB" id="A0A6J6R6F7"/>
<dbReference type="GO" id="GO:0032993">
    <property type="term" value="C:protein-DNA complex"/>
    <property type="evidence" value="ECO:0007669"/>
    <property type="project" value="TreeGrafter"/>
</dbReference>
<keyword evidence="3" id="KW-0805">Transcription regulation</keyword>
<dbReference type="Gene3D" id="6.10.250.690">
    <property type="match status" value="1"/>
</dbReference>
<dbReference type="InterPro" id="IPR011006">
    <property type="entry name" value="CheY-like_superfamily"/>
</dbReference>
<dbReference type="SMART" id="SM00862">
    <property type="entry name" value="Trans_reg_C"/>
    <property type="match status" value="1"/>
</dbReference>
<keyword evidence="2" id="KW-0902">Two-component regulatory system</keyword>
<gene>
    <name evidence="8" type="ORF">UFOPK2579_01885</name>
</gene>
<reference evidence="8" key="1">
    <citation type="submission" date="2020-05" db="EMBL/GenBank/DDBJ databases">
        <authorList>
            <person name="Chiriac C."/>
            <person name="Salcher M."/>
            <person name="Ghai R."/>
            <person name="Kavagutti S V."/>
        </authorList>
    </citation>
    <scope>NUCLEOTIDE SEQUENCE</scope>
</reference>
<dbReference type="EMBL" id="CAEZXR010000240">
    <property type="protein sequence ID" value="CAB4719541.1"/>
    <property type="molecule type" value="Genomic_DNA"/>
</dbReference>
<dbReference type="InterPro" id="IPR039420">
    <property type="entry name" value="WalR-like"/>
</dbReference>
<keyword evidence="5" id="KW-0804">Transcription</keyword>
<dbReference type="Gene3D" id="1.10.10.10">
    <property type="entry name" value="Winged helix-like DNA-binding domain superfamily/Winged helix DNA-binding domain"/>
    <property type="match status" value="1"/>
</dbReference>
<keyword evidence="4" id="KW-0238">DNA-binding</keyword>
<proteinExistence type="predicted"/>
<dbReference type="GO" id="GO:0000976">
    <property type="term" value="F:transcription cis-regulatory region binding"/>
    <property type="evidence" value="ECO:0007669"/>
    <property type="project" value="TreeGrafter"/>
</dbReference>
<organism evidence="8">
    <name type="scientific">freshwater metagenome</name>
    <dbReference type="NCBI Taxonomy" id="449393"/>
    <lineage>
        <taxon>unclassified sequences</taxon>
        <taxon>metagenomes</taxon>
        <taxon>ecological metagenomes</taxon>
    </lineage>
</organism>
<accession>A0A6J6R6F7</accession>
<dbReference type="InterPro" id="IPR036388">
    <property type="entry name" value="WH-like_DNA-bd_sf"/>
</dbReference>
<evidence type="ECO:0000313" key="8">
    <source>
        <dbReference type="EMBL" id="CAB4719541.1"/>
    </source>
</evidence>
<dbReference type="FunFam" id="1.10.10.10:FF:000018">
    <property type="entry name" value="DNA-binding response regulator ResD"/>
    <property type="match status" value="1"/>
</dbReference>
<feature type="domain" description="OmpR/PhoB-type" evidence="7">
    <location>
        <begin position="53"/>
        <end position="152"/>
    </location>
</feature>
<dbReference type="PROSITE" id="PS50110">
    <property type="entry name" value="RESPONSE_REGULATORY"/>
    <property type="match status" value="1"/>
</dbReference>
<evidence type="ECO:0000259" key="7">
    <source>
        <dbReference type="PROSITE" id="PS51755"/>
    </source>
</evidence>